<organism evidence="1 2">
    <name type="scientific">Caenorhabditis remanei</name>
    <name type="common">Caenorhabditis vulgaris</name>
    <dbReference type="NCBI Taxonomy" id="31234"/>
    <lineage>
        <taxon>Eukaryota</taxon>
        <taxon>Metazoa</taxon>
        <taxon>Ecdysozoa</taxon>
        <taxon>Nematoda</taxon>
        <taxon>Chromadorea</taxon>
        <taxon>Rhabditida</taxon>
        <taxon>Rhabditina</taxon>
        <taxon>Rhabditomorpha</taxon>
        <taxon>Rhabditoidea</taxon>
        <taxon>Rhabditidae</taxon>
        <taxon>Peloderinae</taxon>
        <taxon>Caenorhabditis</taxon>
    </lineage>
</organism>
<gene>
    <name evidence="1" type="ORF">GCK72_004149</name>
</gene>
<name>A0A6A5HCV0_CAERE</name>
<evidence type="ECO:0000313" key="1">
    <source>
        <dbReference type="EMBL" id="KAF1764202.1"/>
    </source>
</evidence>
<dbReference type="RefSeq" id="XP_053588690.1">
    <property type="nucleotide sequence ID" value="XM_053724496.1"/>
</dbReference>
<dbReference type="Proteomes" id="UP000483820">
    <property type="component" value="Chromosome II"/>
</dbReference>
<evidence type="ECO:0000313" key="2">
    <source>
        <dbReference type="Proteomes" id="UP000483820"/>
    </source>
</evidence>
<proteinExistence type="predicted"/>
<dbReference type="CTD" id="78773812"/>
<reference evidence="1 2" key="1">
    <citation type="submission" date="2019-12" db="EMBL/GenBank/DDBJ databases">
        <title>Chromosome-level assembly of the Caenorhabditis remanei genome.</title>
        <authorList>
            <person name="Teterina A.A."/>
            <person name="Willis J.H."/>
            <person name="Phillips P.C."/>
        </authorList>
    </citation>
    <scope>NUCLEOTIDE SEQUENCE [LARGE SCALE GENOMIC DNA]</scope>
    <source>
        <strain evidence="1 2">PX506</strain>
        <tissue evidence="1">Whole organism</tissue>
    </source>
</reference>
<dbReference type="PANTHER" id="PTHR31379">
    <property type="entry name" value="F-BOX C PROTEIN-RELATED-RELATED"/>
    <property type="match status" value="1"/>
</dbReference>
<dbReference type="EMBL" id="WUAV01000002">
    <property type="protein sequence ID" value="KAF1764202.1"/>
    <property type="molecule type" value="Genomic_DNA"/>
</dbReference>
<dbReference type="KEGG" id="crq:GCK72_004149"/>
<dbReference type="Pfam" id="PF12078">
    <property type="entry name" value="DUF3557"/>
    <property type="match status" value="1"/>
</dbReference>
<comment type="caution">
    <text evidence="1">The sequence shown here is derived from an EMBL/GenBank/DDBJ whole genome shotgun (WGS) entry which is preliminary data.</text>
</comment>
<dbReference type="GeneID" id="78773812"/>
<sequence length="321" mass="37402">MNRPPPLSYESLKSVLGQIDANTRFRLFSRIPSIRPTEKVVPLWIQTFSARNYEFKINNTEYQVGIYKKYPPGMTPPKVQEINNYGGLQTDLDQHGFVDHSGRNMLTPGDVDLREWLPTGEPYQQRDLEKRLKKTKRKIEFVESFGPISEVLEDDMDHDDFELRELFQEFLEGTVQATTERPPVFERARKMAHDKLCGKIKNIMAKLQPFYSRRDGAPVPFESFIQLTVSSQRQKHIERVQYTKKLHESAKYLSTRLFGNRRHPVHIKLLTTIPCLNGIMRLPVGLRLKIKEIDRDAYIHFLQRSLAPLLDAPLKARNTVN</sequence>
<dbReference type="AlphaFoldDB" id="A0A6A5HCV0"/>
<accession>A0A6A5HCV0</accession>
<dbReference type="InterPro" id="IPR021942">
    <property type="entry name" value="DUF3557"/>
</dbReference>
<protein>
    <submittedName>
        <fullName evidence="1">Uncharacterized protein</fullName>
    </submittedName>
</protein>
<dbReference type="PANTHER" id="PTHR31379:SF1">
    <property type="entry name" value="F-BOX C PROTEIN-RELATED"/>
    <property type="match status" value="1"/>
</dbReference>